<feature type="compositionally biased region" description="Low complexity" evidence="14">
    <location>
        <begin position="352"/>
        <end position="370"/>
    </location>
</feature>
<reference evidence="17" key="1">
    <citation type="journal article" date="2021" name="Mol. Ecol. Resour.">
        <title>Apolygus lucorum genome provides insights into omnivorousness and mesophyll feeding.</title>
        <authorList>
            <person name="Liu Y."/>
            <person name="Liu H."/>
            <person name="Wang H."/>
            <person name="Huang T."/>
            <person name="Liu B."/>
            <person name="Yang B."/>
            <person name="Yin L."/>
            <person name="Li B."/>
            <person name="Zhang Y."/>
            <person name="Zhang S."/>
            <person name="Jiang F."/>
            <person name="Zhang X."/>
            <person name="Ren Y."/>
            <person name="Wang B."/>
            <person name="Wang S."/>
            <person name="Lu Y."/>
            <person name="Wu K."/>
            <person name="Fan W."/>
            <person name="Wang G."/>
        </authorList>
    </citation>
    <scope>NUCLEOTIDE SEQUENCE</scope>
    <source>
        <strain evidence="17">12Hb</strain>
    </source>
</reference>
<dbReference type="InterPro" id="IPR014001">
    <property type="entry name" value="Helicase_ATP-bd"/>
</dbReference>
<feature type="domain" description="CS" evidence="16">
    <location>
        <begin position="1951"/>
        <end position="2042"/>
    </location>
</feature>
<dbReference type="GO" id="GO:0031047">
    <property type="term" value="P:regulatory ncRNA-mediated gene silencing"/>
    <property type="evidence" value="ECO:0007669"/>
    <property type="project" value="UniProtKB-KW"/>
</dbReference>
<keyword evidence="5" id="KW-0221">Differentiation</keyword>
<dbReference type="GO" id="GO:0005737">
    <property type="term" value="C:cytoplasm"/>
    <property type="evidence" value="ECO:0007669"/>
    <property type="project" value="UniProtKB-ARBA"/>
</dbReference>
<dbReference type="InterPro" id="IPR027417">
    <property type="entry name" value="P-loop_NTPase"/>
</dbReference>
<keyword evidence="3" id="KW-0677">Repeat</keyword>
<keyword evidence="9" id="KW-0744">Spermatogenesis</keyword>
<feature type="compositionally biased region" description="Polar residues" evidence="14">
    <location>
        <begin position="1834"/>
        <end position="1843"/>
    </location>
</feature>
<feature type="region of interest" description="Disordered" evidence="14">
    <location>
        <begin position="588"/>
        <end position="633"/>
    </location>
</feature>
<keyword evidence="10" id="KW-0943">RNA-mediated gene silencing</keyword>
<evidence type="ECO:0000256" key="8">
    <source>
        <dbReference type="ARBA" id="ARBA00022840"/>
    </source>
</evidence>
<dbReference type="SUPFAM" id="SSF63748">
    <property type="entry name" value="Tudor/PWWP/MBT"/>
    <property type="match status" value="1"/>
</dbReference>
<evidence type="ECO:0000313" key="18">
    <source>
        <dbReference type="Proteomes" id="UP000466442"/>
    </source>
</evidence>
<feature type="compositionally biased region" description="Acidic residues" evidence="14">
    <location>
        <begin position="2099"/>
        <end position="2117"/>
    </location>
</feature>
<dbReference type="Pfam" id="PF00270">
    <property type="entry name" value="DEAD"/>
    <property type="match status" value="1"/>
</dbReference>
<dbReference type="EC" id="3.6.4.13" evidence="1"/>
<feature type="region of interest" description="Disordered" evidence="14">
    <location>
        <begin position="530"/>
        <end position="567"/>
    </location>
</feature>
<keyword evidence="2" id="KW-0217">Developmental protein</keyword>
<dbReference type="Gene3D" id="2.30.30.140">
    <property type="match status" value="2"/>
</dbReference>
<dbReference type="GO" id="GO:0016787">
    <property type="term" value="F:hydrolase activity"/>
    <property type="evidence" value="ECO:0007669"/>
    <property type="project" value="UniProtKB-KW"/>
</dbReference>
<dbReference type="InterPro" id="IPR035437">
    <property type="entry name" value="SNase_OB-fold_sf"/>
</dbReference>
<evidence type="ECO:0000256" key="2">
    <source>
        <dbReference type="ARBA" id="ARBA00022473"/>
    </source>
</evidence>
<dbReference type="GO" id="GO:0005524">
    <property type="term" value="F:ATP binding"/>
    <property type="evidence" value="ECO:0007669"/>
    <property type="project" value="UniProtKB-KW"/>
</dbReference>
<keyword evidence="18" id="KW-1185">Reference proteome</keyword>
<evidence type="ECO:0000256" key="6">
    <source>
        <dbReference type="ARBA" id="ARBA00022801"/>
    </source>
</evidence>
<keyword evidence="8" id="KW-0067">ATP-binding</keyword>
<dbReference type="GO" id="GO:0042078">
    <property type="term" value="P:germ-line stem cell division"/>
    <property type="evidence" value="ECO:0007669"/>
    <property type="project" value="TreeGrafter"/>
</dbReference>
<accession>A0A8S9Y089</accession>
<dbReference type="PROSITE" id="PS51203">
    <property type="entry name" value="CS"/>
    <property type="match status" value="1"/>
</dbReference>
<feature type="domain" description="Helicase ATP-binding" evidence="15">
    <location>
        <begin position="889"/>
        <end position="1081"/>
    </location>
</feature>
<evidence type="ECO:0000256" key="1">
    <source>
        <dbReference type="ARBA" id="ARBA00012552"/>
    </source>
</evidence>
<dbReference type="InterPro" id="IPR007052">
    <property type="entry name" value="CS_dom"/>
</dbReference>
<evidence type="ECO:0000256" key="13">
    <source>
        <dbReference type="SAM" id="Coils"/>
    </source>
</evidence>
<dbReference type="GO" id="GO:0051321">
    <property type="term" value="P:meiotic cell cycle"/>
    <property type="evidence" value="ECO:0007669"/>
    <property type="project" value="UniProtKB-KW"/>
</dbReference>
<feature type="compositionally biased region" description="Basic and acidic residues" evidence="14">
    <location>
        <begin position="605"/>
        <end position="614"/>
    </location>
</feature>
<dbReference type="OrthoDB" id="249932at2759"/>
<dbReference type="EMBL" id="WIXP02000002">
    <property type="protein sequence ID" value="KAF6214607.1"/>
    <property type="molecule type" value="Genomic_DNA"/>
</dbReference>
<feature type="region of interest" description="Disordered" evidence="14">
    <location>
        <begin position="2094"/>
        <end position="2123"/>
    </location>
</feature>
<dbReference type="PANTHER" id="PTHR22655">
    <property type="entry name" value="ATP-DEPENDENT RNA HELICASE TDRD12-RELATED"/>
    <property type="match status" value="1"/>
</dbReference>
<protein>
    <recommendedName>
        <fullName evidence="1">RNA helicase</fullName>
        <ecNumber evidence="1">3.6.4.13</ecNumber>
    </recommendedName>
</protein>
<dbReference type="Pfam" id="PF00567">
    <property type="entry name" value="TUDOR"/>
    <property type="match status" value="1"/>
</dbReference>
<dbReference type="PROSITE" id="PS51192">
    <property type="entry name" value="HELICASE_ATP_BIND_1"/>
    <property type="match status" value="1"/>
</dbReference>
<dbReference type="GO" id="GO:0003724">
    <property type="term" value="F:RNA helicase activity"/>
    <property type="evidence" value="ECO:0007669"/>
    <property type="project" value="UniProtKB-EC"/>
</dbReference>
<keyword evidence="6" id="KW-0378">Hydrolase</keyword>
<dbReference type="InterPro" id="IPR011545">
    <property type="entry name" value="DEAD/DEAH_box_helicase_dom"/>
</dbReference>
<keyword evidence="7" id="KW-0347">Helicase</keyword>
<proteinExistence type="predicted"/>
<evidence type="ECO:0000256" key="5">
    <source>
        <dbReference type="ARBA" id="ARBA00022782"/>
    </source>
</evidence>
<dbReference type="SMART" id="SM00487">
    <property type="entry name" value="DEXDc"/>
    <property type="match status" value="1"/>
</dbReference>
<feature type="region of interest" description="Disordered" evidence="14">
    <location>
        <begin position="1811"/>
        <end position="1852"/>
    </location>
</feature>
<evidence type="ECO:0000256" key="3">
    <source>
        <dbReference type="ARBA" id="ARBA00022737"/>
    </source>
</evidence>
<dbReference type="PANTHER" id="PTHR22655:SF2">
    <property type="entry name" value="ATP-DEPENDENT RNA HELICASE TDRD12-RELATED"/>
    <property type="match status" value="1"/>
</dbReference>
<evidence type="ECO:0000256" key="12">
    <source>
        <dbReference type="ARBA" id="ARBA00047984"/>
    </source>
</evidence>
<evidence type="ECO:0000313" key="17">
    <source>
        <dbReference type="EMBL" id="KAF6214607.1"/>
    </source>
</evidence>
<comment type="caution">
    <text evidence="17">The sequence shown here is derived from an EMBL/GenBank/DDBJ whole genome shotgun (WGS) entry which is preliminary data.</text>
</comment>
<dbReference type="CDD" id="cd20435">
    <property type="entry name" value="Tudor_TDRD12_rpt2"/>
    <property type="match status" value="1"/>
</dbReference>
<evidence type="ECO:0000256" key="7">
    <source>
        <dbReference type="ARBA" id="ARBA00022806"/>
    </source>
</evidence>
<feature type="region of interest" description="Disordered" evidence="14">
    <location>
        <begin position="352"/>
        <end position="396"/>
    </location>
</feature>
<evidence type="ECO:0000256" key="9">
    <source>
        <dbReference type="ARBA" id="ARBA00022871"/>
    </source>
</evidence>
<evidence type="ECO:0000256" key="10">
    <source>
        <dbReference type="ARBA" id="ARBA00023158"/>
    </source>
</evidence>
<feature type="compositionally biased region" description="Polar residues" evidence="14">
    <location>
        <begin position="530"/>
        <end position="546"/>
    </location>
</feature>
<feature type="coiled-coil region" evidence="13">
    <location>
        <begin position="1609"/>
        <end position="1636"/>
    </location>
</feature>
<keyword evidence="4" id="KW-0547">Nucleotide-binding</keyword>
<name>A0A8S9Y089_APOLU</name>
<dbReference type="Gene3D" id="3.40.50.300">
    <property type="entry name" value="P-loop containing nucleotide triphosphate hydrolases"/>
    <property type="match status" value="2"/>
</dbReference>
<dbReference type="Gene3D" id="2.60.40.790">
    <property type="match status" value="1"/>
</dbReference>
<gene>
    <name evidence="17" type="ORF">GE061_009350</name>
</gene>
<dbReference type="Gene3D" id="2.40.50.90">
    <property type="match status" value="1"/>
</dbReference>
<keyword evidence="11" id="KW-0469">Meiosis</keyword>
<evidence type="ECO:0000256" key="4">
    <source>
        <dbReference type="ARBA" id="ARBA00022741"/>
    </source>
</evidence>
<evidence type="ECO:0000259" key="16">
    <source>
        <dbReference type="PROSITE" id="PS51203"/>
    </source>
</evidence>
<dbReference type="GO" id="GO:0003676">
    <property type="term" value="F:nucleic acid binding"/>
    <property type="evidence" value="ECO:0007669"/>
    <property type="project" value="InterPro"/>
</dbReference>
<comment type="catalytic activity">
    <reaction evidence="12">
        <text>ATP + H2O = ADP + phosphate + H(+)</text>
        <dbReference type="Rhea" id="RHEA:13065"/>
        <dbReference type="ChEBI" id="CHEBI:15377"/>
        <dbReference type="ChEBI" id="CHEBI:15378"/>
        <dbReference type="ChEBI" id="CHEBI:30616"/>
        <dbReference type="ChEBI" id="CHEBI:43474"/>
        <dbReference type="ChEBI" id="CHEBI:456216"/>
        <dbReference type="EC" id="3.6.4.13"/>
    </reaction>
</comment>
<dbReference type="InterPro" id="IPR002999">
    <property type="entry name" value="Tudor"/>
</dbReference>
<evidence type="ECO:0000256" key="11">
    <source>
        <dbReference type="ARBA" id="ARBA00023254"/>
    </source>
</evidence>
<organism evidence="17 18">
    <name type="scientific">Apolygus lucorum</name>
    <name type="common">Small green plant bug</name>
    <name type="synonym">Lygocoris lucorum</name>
    <dbReference type="NCBI Taxonomy" id="248454"/>
    <lineage>
        <taxon>Eukaryota</taxon>
        <taxon>Metazoa</taxon>
        <taxon>Ecdysozoa</taxon>
        <taxon>Arthropoda</taxon>
        <taxon>Hexapoda</taxon>
        <taxon>Insecta</taxon>
        <taxon>Pterygota</taxon>
        <taxon>Neoptera</taxon>
        <taxon>Paraneoptera</taxon>
        <taxon>Hemiptera</taxon>
        <taxon>Heteroptera</taxon>
        <taxon>Panheteroptera</taxon>
        <taxon>Cimicomorpha</taxon>
        <taxon>Miridae</taxon>
        <taxon>Mirini</taxon>
        <taxon>Apolygus</taxon>
    </lineage>
</organism>
<dbReference type="SUPFAM" id="SSF52540">
    <property type="entry name" value="P-loop containing nucleoside triphosphate hydrolases"/>
    <property type="match status" value="1"/>
</dbReference>
<feature type="region of interest" description="Disordered" evidence="14">
    <location>
        <begin position="1891"/>
        <end position="1919"/>
    </location>
</feature>
<dbReference type="GO" id="GO:0007283">
    <property type="term" value="P:spermatogenesis"/>
    <property type="evidence" value="ECO:0007669"/>
    <property type="project" value="UniProtKB-KW"/>
</dbReference>
<feature type="compositionally biased region" description="Polar residues" evidence="14">
    <location>
        <begin position="378"/>
        <end position="396"/>
    </location>
</feature>
<dbReference type="InterPro" id="IPR008978">
    <property type="entry name" value="HSP20-like_chaperone"/>
</dbReference>
<dbReference type="Proteomes" id="UP000466442">
    <property type="component" value="Unassembled WGS sequence"/>
</dbReference>
<feature type="compositionally biased region" description="Acidic residues" evidence="14">
    <location>
        <begin position="1811"/>
        <end position="1829"/>
    </location>
</feature>
<keyword evidence="13" id="KW-0175">Coiled coil</keyword>
<evidence type="ECO:0000256" key="14">
    <source>
        <dbReference type="SAM" id="MobiDB-lite"/>
    </source>
</evidence>
<sequence>MKDVADELKMEHEIEDGRVSIVKIVNPCLYWIRCRSCFSISEMEDILKNSTLIQATNIERGNRLVVKFFDGLFRAVVQCPVSYKFSKKEVIHYRVFLMDLMDIVVVQQNQLYRVNGQTSLDDVGIQLHLIGIEFGRGVGTIESGVYLDEDSHLEAQRKEIYTELEQYEGVEFQAKRKCESVTLGKMKLVNKQKHQNLLRFLVDRRLAQYNENMMSMLNMSEWMDKVLDELKVAKDLLFPPPEKKPEKVVSRKLSPPPPVVFDQDQVNHLKNITKYDSTNLLDKIVPNPIVESFEEMNQRYRRLSKYEAVMRKNAAACREQKFEYISDSCSLAGGFVDVEVKTNKDPWICPPTSSETSCTSSNHPASSIDSSIHDSDTNDGGVSSSEPELPTKNNHVNNLEFVGDFGETPELKRSEKLIYATNQDTSSDHLDIKKICFGRGHVFQKYLPSRILPKLTEGVVACNNVVHAAGQYDDADNEVMTKKIPRVCNPILDDSAIDFMNGFLDESYDSEVQYGDLLRMNKNKDFVSSLATTRPAKSSPDASLQHPTPVPPDEIQAGELSPVESVPSVSLSRSSSVSSSVNLPSLLPINRRRAKKERKLPNSRSESDSTDSSHEISNVATNNDLQPAKDNINGSVFPKRTLSIIGRGKFVEEHRDPRRVLAVPSSSGSAEEAKITNDVELKKLMDNGTIIPTNVGVQNSGPVKGFGRGIIFKTPKLLQTSPLLPTVNAKWPLQKSEVEKTELDSNQSPKIVQSISACSRQIELEEACRNMSIQKKSEDTDSSETESFSQLQSKPLLTEFVEGSDVQESISTSDGEEEYKISERLPPNLGHTYIDKEDHALKITSGILHGATGILPAKYLSGLDIDELILRNARFHKVDFLTRPQYYGIPAILERKNVVFVSPNKSKKSSAFVIPLLSLLMDGSYYSTLRKGNGPRCVFVAPTSDRVKTLGRLCSTFCGSRLVTIITYGGGLELERKNDLADGCDILITTPRCWLRLLQYPTVTNLSRLCHLVLDRFDVLSHLFSPELKKISHKLVELTNVRTKKNEAFSSMAVQMILSSEQWSPAVEQVVTKLLKNPVVVITSYLEAIIYSRIKPKVTLVKSSARLSKLVDLVDTHSSEKVVIVCVTPEEVTEVRKACSAKYISIVAHENMARSLITEVNSQWNKSKLPPKLICSDAVIYDLGITDAQVLIHFSLPENKTKFSERFVVLRDHIPDRILNQNVAPPKAVVHIMFDEACEAPFPSIVDYLSRISVNIPEKAFIVAKNLERKKEENKTAAPFCENILQMGSCYKVSSCQSRHVVLTDLDSPKNHLMSYGLIKVQIVHVHSAVKFSARILAHNPNVTGSGAWTKYKSEFTTLTLELGSYYATLANRRQHGRPKEGDLVAYQEDADRPFFRARVLKVTQRNHHQEPTEVLLFLLDEGIEKKSLIHSLIELPEHLKKYPDQAVYIYLANLKPVDLDTTWSYAAKKVVDKAVHRSEIEDVANQDIVGKVLFSIGRSCVVENLRWCLHMKYNQCFTLDLRQLILNSGCGIDNKDYSSNLADLCSSSNMMRGLFYSGDETTSTSDDKLVEEAEQREPPRWAHLPRDEGFVKINTMVDESPSLFYVKISENHRKLEELESDLSTYMNENKVKKKNPRIGSVCAVQWPKDSLPEKKWNRCIIYEISGKEAEIFLSTMETEKPCNSRISTRSRGNSSSNCLSRQSSANLQVSSQVKGKKQWSEDAMNGFHDLISKNSCMGEFYIKVIDLDLKATRTGGRCYHVILLDVEGDSPVLINRLLIDMGHGFLSSLVVDEDELIDVYNKIKNYEEKEDADDECEYDDDVEDEDWDAPTAVSPSPASNSLPVEEDESSYENFNIENVDMEELMNFMRLLDPRCAALFDASMPPKPPLLPITAGPAKEDDLSGESAPNTSSQGDKEHLGEVPAASEFVSQLTDHLDDADRPLLVRCAPLKTPFIHWRQDESTIIIKYMIPCLEKYKIDVSPFSVTFSAIIDSESGSVEYWNRINFFGPVLDNTISEALTVTCLRLKVSKRIQGYLWPRLTHNDTRNHRIKLDPEHETLTEDRNFIKEIVDEAHSRVSKGNRRRKTFEKTLERVVAESSEDEEDDDEYFEPDDNEDPFNPFS</sequence>
<evidence type="ECO:0000259" key="15">
    <source>
        <dbReference type="PROSITE" id="PS51192"/>
    </source>
</evidence>
<dbReference type="SUPFAM" id="SSF49764">
    <property type="entry name" value="HSP20-like chaperones"/>
    <property type="match status" value="1"/>
</dbReference>